<dbReference type="Proteomes" id="UP001164187">
    <property type="component" value="Chromosome"/>
</dbReference>
<dbReference type="SUPFAM" id="SSF81324">
    <property type="entry name" value="Voltage-gated potassium channels"/>
    <property type="match status" value="1"/>
</dbReference>
<feature type="transmembrane region" description="Helical" evidence="1">
    <location>
        <begin position="99"/>
        <end position="116"/>
    </location>
</feature>
<name>A0ABY7JQX6_9FIRM</name>
<keyword evidence="4" id="KW-1185">Reference proteome</keyword>
<dbReference type="InterPro" id="IPR013099">
    <property type="entry name" value="K_chnl_dom"/>
</dbReference>
<keyword evidence="1" id="KW-1133">Transmembrane helix</keyword>
<evidence type="ECO:0000259" key="2">
    <source>
        <dbReference type="Pfam" id="PF07885"/>
    </source>
</evidence>
<gene>
    <name evidence="3" type="ORF">O0R46_08210</name>
</gene>
<feature type="transmembrane region" description="Helical" evidence="1">
    <location>
        <begin position="128"/>
        <end position="151"/>
    </location>
</feature>
<protein>
    <submittedName>
        <fullName evidence="3">Ion channel</fullName>
    </submittedName>
</protein>
<organism evidence="3 4">
    <name type="scientific">Peptostreptococcus equinus</name>
    <dbReference type="NCBI Taxonomy" id="3003601"/>
    <lineage>
        <taxon>Bacteria</taxon>
        <taxon>Bacillati</taxon>
        <taxon>Bacillota</taxon>
        <taxon>Clostridia</taxon>
        <taxon>Peptostreptococcales</taxon>
        <taxon>Peptostreptococcaceae</taxon>
        <taxon>Peptostreptococcus</taxon>
    </lineage>
</organism>
<sequence>MNYLFLIIGFVLLIAIIFDVIWTTLWVDGGGGPLSNLVADFIWYIFGKLDKKGTGFKKFVGPVVLMLVLVFWISVLWIAWTLIFASFKGGVENTARNDAITMVDYLYYAGYVLFTLGNGEITPTNGTVQLLTSLASASGMLNLSLAVSYILSMISGVIKRRSFATTISGMAKSPEELVLNMWDGEKFYNCDMIFHTLADQLSEISFEQRAFPLLNYYHSSDKYKSIAYTMPILYDSLNILEYGVKSKEVINPLILKNIRSTIIDFLESFVKFTEKEDKDSVFITFPKLNLLKEAGIEVVSEQEFEMKLKELKRCRKQISHIYWDNWSGLKPYESDHTTETI</sequence>
<dbReference type="EMBL" id="CP114052">
    <property type="protein sequence ID" value="WAW14573.1"/>
    <property type="molecule type" value="Genomic_DNA"/>
</dbReference>
<evidence type="ECO:0000313" key="3">
    <source>
        <dbReference type="EMBL" id="WAW14573.1"/>
    </source>
</evidence>
<keyword evidence="1" id="KW-0812">Transmembrane</keyword>
<keyword evidence="1" id="KW-0472">Membrane</keyword>
<dbReference type="RefSeq" id="WP_269311270.1">
    <property type="nucleotide sequence ID" value="NZ_CP114052.1"/>
</dbReference>
<proteinExistence type="predicted"/>
<evidence type="ECO:0000313" key="4">
    <source>
        <dbReference type="Proteomes" id="UP001164187"/>
    </source>
</evidence>
<feature type="transmembrane region" description="Helical" evidence="1">
    <location>
        <begin position="5"/>
        <end position="27"/>
    </location>
</feature>
<dbReference type="Pfam" id="PF07885">
    <property type="entry name" value="Ion_trans_2"/>
    <property type="match status" value="1"/>
</dbReference>
<feature type="domain" description="Potassium channel" evidence="2">
    <location>
        <begin position="74"/>
        <end position="154"/>
    </location>
</feature>
<reference evidence="3" key="1">
    <citation type="submission" date="2022-12" db="EMBL/GenBank/DDBJ databases">
        <title>Peptostreptococcus.</title>
        <authorList>
            <person name="Lee S.H."/>
        </authorList>
    </citation>
    <scope>NUCLEOTIDE SEQUENCE</scope>
    <source>
        <strain evidence="3">CBA3647</strain>
    </source>
</reference>
<evidence type="ECO:0000256" key="1">
    <source>
        <dbReference type="SAM" id="Phobius"/>
    </source>
</evidence>
<feature type="transmembrane region" description="Helical" evidence="1">
    <location>
        <begin position="59"/>
        <end position="87"/>
    </location>
</feature>
<dbReference type="Gene3D" id="1.10.287.70">
    <property type="match status" value="1"/>
</dbReference>
<accession>A0ABY7JQX6</accession>